<proteinExistence type="predicted"/>
<protein>
    <recommendedName>
        <fullName evidence="1">DUF8121 domain-containing protein</fullName>
    </recommendedName>
</protein>
<evidence type="ECO:0000259" key="1">
    <source>
        <dbReference type="Pfam" id="PF26441"/>
    </source>
</evidence>
<dbReference type="Proteomes" id="UP000198848">
    <property type="component" value="Unassembled WGS sequence"/>
</dbReference>
<accession>A0A1H1IY39</accession>
<dbReference type="Pfam" id="PF26441">
    <property type="entry name" value="DUF8121"/>
    <property type="match status" value="1"/>
</dbReference>
<dbReference type="AlphaFoldDB" id="A0A1H1IY39"/>
<dbReference type="PROSITE" id="PS51257">
    <property type="entry name" value="PROKAR_LIPOPROTEIN"/>
    <property type="match status" value="1"/>
</dbReference>
<keyword evidence="3" id="KW-1185">Reference proteome</keyword>
<evidence type="ECO:0000313" key="3">
    <source>
        <dbReference type="Proteomes" id="UP000198848"/>
    </source>
</evidence>
<sequence>MNRRQYLATTAVVASVSLSGCSALEEEVSLRNPTEDRDSTWTQFTHEYRDEELVRVSFRERSNTSSTYQLQTTISQPTETSIERTRFRFRPESEDLGPDSMFVQPLRTHLYDEFDTYREDGWIVVEALDHGEGTVSYQVLAHQTIGDDEPGPLEVDYEIVFSDDDFFETTYTARDRTTVQFE</sequence>
<dbReference type="InterPro" id="IPR058434">
    <property type="entry name" value="DUF8121"/>
</dbReference>
<feature type="domain" description="DUF8121" evidence="1">
    <location>
        <begin position="30"/>
        <end position="181"/>
    </location>
</feature>
<dbReference type="RefSeq" id="WP_139169328.1">
    <property type="nucleotide sequence ID" value="NZ_FNLC01000006.1"/>
</dbReference>
<gene>
    <name evidence="2" type="ORF">SAMN04489842_3914</name>
</gene>
<dbReference type="STRING" id="1095778.SAMN04489842_3914"/>
<reference evidence="3" key="1">
    <citation type="submission" date="2016-10" db="EMBL/GenBank/DDBJ databases">
        <authorList>
            <person name="Varghese N."/>
            <person name="Submissions S."/>
        </authorList>
    </citation>
    <scope>NUCLEOTIDE SEQUENCE [LARGE SCALE GENOMIC DNA]</scope>
    <source>
        <strain evidence="3">DSM 24767</strain>
    </source>
</reference>
<dbReference type="EMBL" id="FNLC01000006">
    <property type="protein sequence ID" value="SDR42637.1"/>
    <property type="molecule type" value="Genomic_DNA"/>
</dbReference>
<name>A0A1H1IY39_NATTX</name>
<organism evidence="2 3">
    <name type="scientific">Natronobacterium texcoconense</name>
    <dbReference type="NCBI Taxonomy" id="1095778"/>
    <lineage>
        <taxon>Archaea</taxon>
        <taxon>Methanobacteriati</taxon>
        <taxon>Methanobacteriota</taxon>
        <taxon>Stenosarchaea group</taxon>
        <taxon>Halobacteria</taxon>
        <taxon>Halobacteriales</taxon>
        <taxon>Natrialbaceae</taxon>
        <taxon>Natronobacterium</taxon>
    </lineage>
</organism>
<evidence type="ECO:0000313" key="2">
    <source>
        <dbReference type="EMBL" id="SDR42637.1"/>
    </source>
</evidence>